<dbReference type="PANTHER" id="PTHR43143">
    <property type="entry name" value="METALLOPHOSPHOESTERASE, CALCINEURIN SUPERFAMILY"/>
    <property type="match status" value="1"/>
</dbReference>
<keyword evidence="3" id="KW-1185">Reference proteome</keyword>
<protein>
    <submittedName>
        <fullName evidence="2">Metallophosphoesterase</fullName>
    </submittedName>
</protein>
<accession>A0ABR7DXS0</accession>
<dbReference type="RefSeq" id="WP_186958496.1">
    <property type="nucleotide sequence ID" value="NZ_JACOOI010000003.1"/>
</dbReference>
<dbReference type="Proteomes" id="UP000644010">
    <property type="component" value="Unassembled WGS sequence"/>
</dbReference>
<comment type="caution">
    <text evidence="2">The sequence shown here is derived from an EMBL/GenBank/DDBJ whole genome shotgun (WGS) entry which is preliminary data.</text>
</comment>
<evidence type="ECO:0000259" key="1">
    <source>
        <dbReference type="Pfam" id="PF00149"/>
    </source>
</evidence>
<dbReference type="InterPro" id="IPR029052">
    <property type="entry name" value="Metallo-depent_PP-like"/>
</dbReference>
<dbReference type="Gene3D" id="3.60.21.10">
    <property type="match status" value="1"/>
</dbReference>
<dbReference type="PANTHER" id="PTHR43143:SF1">
    <property type="entry name" value="SERINE_THREONINE-PROTEIN PHOSPHATASE CPPED1"/>
    <property type="match status" value="1"/>
</dbReference>
<dbReference type="InterPro" id="IPR004843">
    <property type="entry name" value="Calcineurin-like_PHP"/>
</dbReference>
<dbReference type="Pfam" id="PF00149">
    <property type="entry name" value="Metallophos"/>
    <property type="match status" value="1"/>
</dbReference>
<evidence type="ECO:0000313" key="3">
    <source>
        <dbReference type="Proteomes" id="UP000644010"/>
    </source>
</evidence>
<dbReference type="EMBL" id="JACOOI010000003">
    <property type="protein sequence ID" value="MBC5642218.1"/>
    <property type="molecule type" value="Genomic_DNA"/>
</dbReference>
<reference evidence="2 3" key="1">
    <citation type="submission" date="2020-08" db="EMBL/GenBank/DDBJ databases">
        <title>Genome public.</title>
        <authorList>
            <person name="Liu C."/>
            <person name="Sun Q."/>
        </authorList>
    </citation>
    <scope>NUCLEOTIDE SEQUENCE [LARGE SCALE GENOMIC DNA]</scope>
    <source>
        <strain evidence="2 3">BX2</strain>
    </source>
</reference>
<dbReference type="InterPro" id="IPR051918">
    <property type="entry name" value="STPP_CPPED1"/>
</dbReference>
<gene>
    <name evidence="2" type="ORF">H8S77_04890</name>
</gene>
<dbReference type="SUPFAM" id="SSF56300">
    <property type="entry name" value="Metallo-dependent phosphatases"/>
    <property type="match status" value="1"/>
</dbReference>
<name>A0ABR7DXS0_9BACT</name>
<sequence>MVTRREFITKMSAGLCCLALNISCKKEPGSHKVRFGVISDVHQDLQSDAPRRLQAFIDASKDWNPDFIIQLGDLSHGEDFDTIRKVWEQFPGKRYSVLGNHDMDHTPKDAMVKVLGMPAKYYSYDFGGIHFVVLDLNYMREDGQFFDFDHGNYFRAKWGVDRDLISPEELEWLKTDLAKTDKPIVLFSHQGLDDVAKGYCPNREEVRALFREINDKNNQKVIACFCGHNHVDAYSKIEGVHYFQINSASYFWTDDADHYSNGHMIEYKDALYAFVTIDLDSNQITVEGVKSEFLPPAPKPEDFKNADKVYPYVSDRVVDL</sequence>
<organism evidence="2 3">
    <name type="scientific">Parabacteroides segnis</name>
    <dbReference type="NCBI Taxonomy" id="2763058"/>
    <lineage>
        <taxon>Bacteria</taxon>
        <taxon>Pseudomonadati</taxon>
        <taxon>Bacteroidota</taxon>
        <taxon>Bacteroidia</taxon>
        <taxon>Bacteroidales</taxon>
        <taxon>Tannerellaceae</taxon>
        <taxon>Parabacteroides</taxon>
    </lineage>
</organism>
<proteinExistence type="predicted"/>
<evidence type="ECO:0000313" key="2">
    <source>
        <dbReference type="EMBL" id="MBC5642218.1"/>
    </source>
</evidence>
<feature type="domain" description="Calcineurin-like phosphoesterase" evidence="1">
    <location>
        <begin position="34"/>
        <end position="231"/>
    </location>
</feature>